<feature type="region of interest" description="Disordered" evidence="1">
    <location>
        <begin position="1"/>
        <end position="41"/>
    </location>
</feature>
<dbReference type="Proteomes" id="UP000041254">
    <property type="component" value="Unassembled WGS sequence"/>
</dbReference>
<dbReference type="PhylomeDB" id="A0A0G4GGF4"/>
<name>A0A0G4GGF4_VITBC</name>
<evidence type="ECO:0000313" key="2">
    <source>
        <dbReference type="EMBL" id="CEM28704.1"/>
    </source>
</evidence>
<sequence length="245" mass="26997">MEEGRQAVHAPAAAAASTACASAAGGGESNEERQRRQDRESNLRQQIADTAGLLSIVMAFLPIPLLTQLQLPPLTWQNAARKQHHLTISAADKDERSFWERTTIGLVTEWATYLTKLTHVVLCYPFGRFAYGFPMWCLDVFVAMVEGHVAGRRAANMGGGTLQTMTIEKGVRLTDSLRQAVPRTHQPDPLDPPPTLHALTTIAGLTREHQGLADRGWRMPSLAIVRQEVWHPDSFGQIISSSRSL</sequence>
<feature type="compositionally biased region" description="Basic and acidic residues" evidence="1">
    <location>
        <begin position="30"/>
        <end position="41"/>
    </location>
</feature>
<proteinExistence type="predicted"/>
<dbReference type="AlphaFoldDB" id="A0A0G4GGF4"/>
<dbReference type="VEuPathDB" id="CryptoDB:Vbra_17788"/>
<reference evidence="2 3" key="1">
    <citation type="submission" date="2014-11" db="EMBL/GenBank/DDBJ databases">
        <authorList>
            <person name="Zhu J."/>
            <person name="Qi W."/>
            <person name="Song R."/>
        </authorList>
    </citation>
    <scope>NUCLEOTIDE SEQUENCE [LARGE SCALE GENOMIC DNA]</scope>
</reference>
<dbReference type="InParanoid" id="A0A0G4GGF4"/>
<feature type="compositionally biased region" description="Low complexity" evidence="1">
    <location>
        <begin position="7"/>
        <end position="23"/>
    </location>
</feature>
<organism evidence="2 3">
    <name type="scientific">Vitrella brassicaformis (strain CCMP3155)</name>
    <dbReference type="NCBI Taxonomy" id="1169540"/>
    <lineage>
        <taxon>Eukaryota</taxon>
        <taxon>Sar</taxon>
        <taxon>Alveolata</taxon>
        <taxon>Colpodellida</taxon>
        <taxon>Vitrellaceae</taxon>
        <taxon>Vitrella</taxon>
    </lineage>
</organism>
<dbReference type="EMBL" id="CDMY01000656">
    <property type="protein sequence ID" value="CEM28704.1"/>
    <property type="molecule type" value="Genomic_DNA"/>
</dbReference>
<evidence type="ECO:0000256" key="1">
    <source>
        <dbReference type="SAM" id="MobiDB-lite"/>
    </source>
</evidence>
<dbReference type="PROSITE" id="PS51257">
    <property type="entry name" value="PROKAR_LIPOPROTEIN"/>
    <property type="match status" value="1"/>
</dbReference>
<accession>A0A0G4GGF4</accession>
<protein>
    <submittedName>
        <fullName evidence="2">Uncharacterized protein</fullName>
    </submittedName>
</protein>
<keyword evidence="3" id="KW-1185">Reference proteome</keyword>
<evidence type="ECO:0000313" key="3">
    <source>
        <dbReference type="Proteomes" id="UP000041254"/>
    </source>
</evidence>
<gene>
    <name evidence="2" type="ORF">Vbra_17788</name>
</gene>